<dbReference type="AlphaFoldDB" id="A0A1L9T3L2"/>
<accession>A0A1L9T3L2</accession>
<dbReference type="GeneID" id="63766742"/>
<protein>
    <submittedName>
        <fullName evidence="1">Uncharacterized protein</fullName>
    </submittedName>
</protein>
<organism evidence="1 2">
    <name type="scientific">Aspergillus sydowii CBS 593.65</name>
    <dbReference type="NCBI Taxonomy" id="1036612"/>
    <lineage>
        <taxon>Eukaryota</taxon>
        <taxon>Fungi</taxon>
        <taxon>Dikarya</taxon>
        <taxon>Ascomycota</taxon>
        <taxon>Pezizomycotina</taxon>
        <taxon>Eurotiomycetes</taxon>
        <taxon>Eurotiomycetidae</taxon>
        <taxon>Eurotiales</taxon>
        <taxon>Aspergillaceae</taxon>
        <taxon>Aspergillus</taxon>
        <taxon>Aspergillus subgen. Nidulantes</taxon>
    </lineage>
</organism>
<dbReference type="EMBL" id="KV878596">
    <property type="protein sequence ID" value="OJJ53883.1"/>
    <property type="molecule type" value="Genomic_DNA"/>
</dbReference>
<dbReference type="RefSeq" id="XP_040697689.1">
    <property type="nucleotide sequence ID" value="XM_040850669.1"/>
</dbReference>
<sequence>MRKNISSMADMHESGAPYESLLGYCNGASVEGKDCRASVVQGEVALLDYSEGQGGVGAVEAAADSRECGHLDRQGRLELLTAAERTPDVFWSDSIAGSSRAGEEHASRVQLLRLVLVQGSKPMTSYGERLVYGMAPMTYPYQSRRGRAATGKTMPILL</sequence>
<proteinExistence type="predicted"/>
<gene>
    <name evidence="1" type="ORF">ASPSYDRAFT_72691</name>
</gene>
<keyword evidence="2" id="KW-1185">Reference proteome</keyword>
<reference evidence="2" key="1">
    <citation type="journal article" date="2017" name="Genome Biol.">
        <title>Comparative genomics reveals high biological diversity and specific adaptations in the industrially and medically important fungal genus Aspergillus.</title>
        <authorList>
            <person name="de Vries R.P."/>
            <person name="Riley R."/>
            <person name="Wiebenga A."/>
            <person name="Aguilar-Osorio G."/>
            <person name="Amillis S."/>
            <person name="Uchima C.A."/>
            <person name="Anderluh G."/>
            <person name="Asadollahi M."/>
            <person name="Askin M."/>
            <person name="Barry K."/>
            <person name="Battaglia E."/>
            <person name="Bayram O."/>
            <person name="Benocci T."/>
            <person name="Braus-Stromeyer S.A."/>
            <person name="Caldana C."/>
            <person name="Canovas D."/>
            <person name="Cerqueira G.C."/>
            <person name="Chen F."/>
            <person name="Chen W."/>
            <person name="Choi C."/>
            <person name="Clum A."/>
            <person name="Dos Santos R.A."/>
            <person name="Damasio A.R."/>
            <person name="Diallinas G."/>
            <person name="Emri T."/>
            <person name="Fekete E."/>
            <person name="Flipphi M."/>
            <person name="Freyberg S."/>
            <person name="Gallo A."/>
            <person name="Gournas C."/>
            <person name="Habgood R."/>
            <person name="Hainaut M."/>
            <person name="Harispe M.L."/>
            <person name="Henrissat B."/>
            <person name="Hilden K.S."/>
            <person name="Hope R."/>
            <person name="Hossain A."/>
            <person name="Karabika E."/>
            <person name="Karaffa L."/>
            <person name="Karanyi Z."/>
            <person name="Krasevec N."/>
            <person name="Kuo A."/>
            <person name="Kusch H."/>
            <person name="LaButti K."/>
            <person name="Lagendijk E.L."/>
            <person name="Lapidus A."/>
            <person name="Levasseur A."/>
            <person name="Lindquist E."/>
            <person name="Lipzen A."/>
            <person name="Logrieco A.F."/>
            <person name="MacCabe A."/>
            <person name="Maekelae M.R."/>
            <person name="Malavazi I."/>
            <person name="Melin P."/>
            <person name="Meyer V."/>
            <person name="Mielnichuk N."/>
            <person name="Miskei M."/>
            <person name="Molnar A.P."/>
            <person name="Mule G."/>
            <person name="Ngan C.Y."/>
            <person name="Orejas M."/>
            <person name="Orosz E."/>
            <person name="Ouedraogo J.P."/>
            <person name="Overkamp K.M."/>
            <person name="Park H.-S."/>
            <person name="Perrone G."/>
            <person name="Piumi F."/>
            <person name="Punt P.J."/>
            <person name="Ram A.F."/>
            <person name="Ramon A."/>
            <person name="Rauscher S."/>
            <person name="Record E."/>
            <person name="Riano-Pachon D.M."/>
            <person name="Robert V."/>
            <person name="Roehrig J."/>
            <person name="Ruller R."/>
            <person name="Salamov A."/>
            <person name="Salih N.S."/>
            <person name="Samson R.A."/>
            <person name="Sandor E."/>
            <person name="Sanguinetti M."/>
            <person name="Schuetze T."/>
            <person name="Sepcic K."/>
            <person name="Shelest E."/>
            <person name="Sherlock G."/>
            <person name="Sophianopoulou V."/>
            <person name="Squina F.M."/>
            <person name="Sun H."/>
            <person name="Susca A."/>
            <person name="Todd R.B."/>
            <person name="Tsang A."/>
            <person name="Unkles S.E."/>
            <person name="van de Wiele N."/>
            <person name="van Rossen-Uffink D."/>
            <person name="Oliveira J.V."/>
            <person name="Vesth T.C."/>
            <person name="Visser J."/>
            <person name="Yu J.-H."/>
            <person name="Zhou M."/>
            <person name="Andersen M.R."/>
            <person name="Archer D.B."/>
            <person name="Baker S.E."/>
            <person name="Benoit I."/>
            <person name="Brakhage A.A."/>
            <person name="Braus G.H."/>
            <person name="Fischer R."/>
            <person name="Frisvad J.C."/>
            <person name="Goldman G.H."/>
            <person name="Houbraken J."/>
            <person name="Oakley B."/>
            <person name="Pocsi I."/>
            <person name="Scazzocchio C."/>
            <person name="Seiboth B."/>
            <person name="vanKuyk P.A."/>
            <person name="Wortman J."/>
            <person name="Dyer P.S."/>
            <person name="Grigoriev I.V."/>
        </authorList>
    </citation>
    <scope>NUCLEOTIDE SEQUENCE [LARGE SCALE GENOMIC DNA]</scope>
    <source>
        <strain evidence="2">CBS 593.65</strain>
    </source>
</reference>
<dbReference type="VEuPathDB" id="FungiDB:ASPSYDRAFT_72691"/>
<dbReference type="Proteomes" id="UP000184356">
    <property type="component" value="Unassembled WGS sequence"/>
</dbReference>
<evidence type="ECO:0000313" key="1">
    <source>
        <dbReference type="EMBL" id="OJJ53883.1"/>
    </source>
</evidence>
<evidence type="ECO:0000313" key="2">
    <source>
        <dbReference type="Proteomes" id="UP000184356"/>
    </source>
</evidence>
<name>A0A1L9T3L2_9EURO</name>